<dbReference type="SUPFAM" id="SSF51126">
    <property type="entry name" value="Pectin lyase-like"/>
    <property type="match status" value="1"/>
</dbReference>
<organism evidence="2 3">
    <name type="scientific">Skeletonema marinoi</name>
    <dbReference type="NCBI Taxonomy" id="267567"/>
    <lineage>
        <taxon>Eukaryota</taxon>
        <taxon>Sar</taxon>
        <taxon>Stramenopiles</taxon>
        <taxon>Ochrophyta</taxon>
        <taxon>Bacillariophyta</taxon>
        <taxon>Coscinodiscophyceae</taxon>
        <taxon>Thalassiosirophycidae</taxon>
        <taxon>Thalassiosirales</taxon>
        <taxon>Skeletonemataceae</taxon>
        <taxon>Skeletonema</taxon>
        <taxon>Skeletonema marinoi-dohrnii complex</taxon>
    </lineage>
</organism>
<proteinExistence type="predicted"/>
<protein>
    <submittedName>
        <fullName evidence="2">Pectin lyase superfamily protein</fullName>
    </submittedName>
</protein>
<dbReference type="Gene3D" id="2.160.20.10">
    <property type="entry name" value="Single-stranded right-handed beta-helix, Pectin lyase-like"/>
    <property type="match status" value="1"/>
</dbReference>
<dbReference type="EMBL" id="JATAAI010000015">
    <property type="protein sequence ID" value="KAK1740779.1"/>
    <property type="molecule type" value="Genomic_DNA"/>
</dbReference>
<evidence type="ECO:0000259" key="1">
    <source>
        <dbReference type="Pfam" id="PF12708"/>
    </source>
</evidence>
<name>A0AAD8Y856_9STRA</name>
<evidence type="ECO:0000313" key="2">
    <source>
        <dbReference type="EMBL" id="KAK1740779.1"/>
    </source>
</evidence>
<dbReference type="GO" id="GO:0016829">
    <property type="term" value="F:lyase activity"/>
    <property type="evidence" value="ECO:0007669"/>
    <property type="project" value="UniProtKB-KW"/>
</dbReference>
<dbReference type="Proteomes" id="UP001224775">
    <property type="component" value="Unassembled WGS sequence"/>
</dbReference>
<evidence type="ECO:0000313" key="3">
    <source>
        <dbReference type="Proteomes" id="UP001224775"/>
    </source>
</evidence>
<reference evidence="2" key="1">
    <citation type="submission" date="2023-06" db="EMBL/GenBank/DDBJ databases">
        <title>Survivors Of The Sea: Transcriptome response of Skeletonema marinoi to long-term dormancy.</title>
        <authorList>
            <person name="Pinder M.I.M."/>
            <person name="Kourtchenko O."/>
            <person name="Robertson E.K."/>
            <person name="Larsson T."/>
            <person name="Maumus F."/>
            <person name="Osuna-Cruz C.M."/>
            <person name="Vancaester E."/>
            <person name="Stenow R."/>
            <person name="Vandepoele K."/>
            <person name="Ploug H."/>
            <person name="Bruchert V."/>
            <person name="Godhe A."/>
            <person name="Topel M."/>
        </authorList>
    </citation>
    <scope>NUCLEOTIDE SEQUENCE</scope>
    <source>
        <strain evidence="2">R05AC</strain>
    </source>
</reference>
<dbReference type="Pfam" id="PF12708">
    <property type="entry name" value="Pect-lyase_RHGA_epim"/>
    <property type="match status" value="1"/>
</dbReference>
<sequence>MKMNIITSIAVTVAIAAISAALYISHSDQSEKIETLSRQLSEVLERDKFDAPLSTLSARRAQELPSAFTYASDFGVVGDSMANDGPAIQAALDSAGMDETGGTVILPQGVFITTQPIIIPPGVTLQGQGYGSSPLAIKFDSGGSTIAYCGTDHAVKINGSSSGLRDLAVYDWPYNHGDFDGGCPDIKAAGGVLIQAEGATVESTFLQNVFIYFFVGGQALTLSAINQGGVAYSNIQNVRLRHAMTGLKLEADETSFVNTNTFVGGAISGGDFHYGLHATGPGDCNDNKFYGLGIGMYDSEVAHVYVTGSTTNVKMENIRFEAKDKDMSRPIVIIDDSSYGNVINGILGHTHIKADMNRNPGIDTMSQKSVGLDPAPLNQFWNAAFKGWDGPNRIMPGWSLQHSQAELMVFEPDLYPDHNVISIDYLNYGGAFKLMSDQTLKVEGHDFVTFGVYAKSSVPGSISAAMRYTSGSIISSAPHSGNGEWEFIGMSALYSKTAPYFYFSITGDVQLTAPTLTFGQTPATPGASLMSSSGARMSGTFTLGGAIGYPPSEDSSPYFWVLPKNEGNVFMMDMLGDPVRHIHRLNHSGADRFPKGTVITLVFEESGTRVKHSAYIKLKNNQDFVSVTQSSLTLVTKGSATWYEVSRNN</sequence>
<accession>A0AAD8Y856</accession>
<feature type="domain" description="Rhamnogalacturonase A/B/Epimerase-like pectate lyase" evidence="1">
    <location>
        <begin position="71"/>
        <end position="135"/>
    </location>
</feature>
<dbReference type="InterPro" id="IPR011050">
    <property type="entry name" value="Pectin_lyase_fold/virulence"/>
</dbReference>
<comment type="caution">
    <text evidence="2">The sequence shown here is derived from an EMBL/GenBank/DDBJ whole genome shotgun (WGS) entry which is preliminary data.</text>
</comment>
<gene>
    <name evidence="2" type="ORF">QTG54_008874</name>
</gene>
<dbReference type="InterPro" id="IPR012334">
    <property type="entry name" value="Pectin_lyas_fold"/>
</dbReference>
<keyword evidence="2" id="KW-0456">Lyase</keyword>
<dbReference type="InterPro" id="IPR024535">
    <property type="entry name" value="RHGA/B-epi-like_pectate_lyase"/>
</dbReference>
<dbReference type="AlphaFoldDB" id="A0AAD8Y856"/>
<keyword evidence="3" id="KW-1185">Reference proteome</keyword>